<keyword evidence="3" id="KW-1185">Reference proteome</keyword>
<organism evidence="2 3">
    <name type="scientific">Hydrocarboniphaga daqingensis</name>
    <dbReference type="NCBI Taxonomy" id="490188"/>
    <lineage>
        <taxon>Bacteria</taxon>
        <taxon>Pseudomonadati</taxon>
        <taxon>Pseudomonadota</taxon>
        <taxon>Gammaproteobacteria</taxon>
        <taxon>Nevskiales</taxon>
        <taxon>Nevskiaceae</taxon>
        <taxon>Hydrocarboniphaga</taxon>
    </lineage>
</organism>
<gene>
    <name evidence="2" type="ORF">SAMN04488068_0762</name>
</gene>
<feature type="compositionally biased region" description="Low complexity" evidence="1">
    <location>
        <begin position="273"/>
        <end position="283"/>
    </location>
</feature>
<reference evidence="2 3" key="1">
    <citation type="submission" date="2016-11" db="EMBL/GenBank/DDBJ databases">
        <authorList>
            <person name="Jaros S."/>
            <person name="Januszkiewicz K."/>
            <person name="Wedrychowicz H."/>
        </authorList>
    </citation>
    <scope>NUCLEOTIDE SEQUENCE [LARGE SCALE GENOMIC DNA]</scope>
    <source>
        <strain evidence="2 3">CGMCC 1.7049</strain>
    </source>
</reference>
<feature type="region of interest" description="Disordered" evidence="1">
    <location>
        <begin position="32"/>
        <end position="73"/>
    </location>
</feature>
<sequence length="407" mass="43506">MSDRAGASRFGSNTRIVAVLAAMAPVVAGIYQQSQQERQRDEQRHAEQQALKESRAARDKEASERQRALSVQADESTAAALQKALVVAQPQERWVGSQRVVTEHEFCTRLMFAASQLVNQSVTDRTRAILYAAMRLRRSDDEQLRVCQCSSPARIDDWFGELEQMMPSQQEPAPKRLSAAVRYARDECKTAAATPGAGASPADLAQLRAQLAKAQTDLDALRRRVSAELPEVAAAAPRGPSAAPKPRDGVPASGPAPVAAVPAAPTAPPPAMPASAPASAPPACTIGRPAQGTPRIRVFIQVPQADDIADAEVLRAALNAQPPFKSPGIETVGASRSPRRLEIRYTYPADLPAAELMQQALVSGRCGGGSAAADVRLAYQPRFQGRVDTGVIEVWWPAPTLAARSPR</sequence>
<dbReference type="EMBL" id="FQWZ01000002">
    <property type="protein sequence ID" value="SHG61271.1"/>
    <property type="molecule type" value="Genomic_DNA"/>
</dbReference>
<name>A0A1M5L8D0_9GAMM</name>
<accession>A0A1M5L8D0</accession>
<dbReference type="AlphaFoldDB" id="A0A1M5L8D0"/>
<evidence type="ECO:0000313" key="2">
    <source>
        <dbReference type="EMBL" id="SHG61271.1"/>
    </source>
</evidence>
<feature type="compositionally biased region" description="Basic and acidic residues" evidence="1">
    <location>
        <begin position="37"/>
        <end position="67"/>
    </location>
</feature>
<dbReference type="STRING" id="490188.SAMN04488068_0762"/>
<feature type="region of interest" description="Disordered" evidence="1">
    <location>
        <begin position="231"/>
        <end position="289"/>
    </location>
</feature>
<dbReference type="RefSeq" id="WP_072894278.1">
    <property type="nucleotide sequence ID" value="NZ_FQWZ01000002.1"/>
</dbReference>
<dbReference type="Proteomes" id="UP000199758">
    <property type="component" value="Unassembled WGS sequence"/>
</dbReference>
<protein>
    <submittedName>
        <fullName evidence="2">Uncharacterized protein</fullName>
    </submittedName>
</protein>
<evidence type="ECO:0000313" key="3">
    <source>
        <dbReference type="Proteomes" id="UP000199758"/>
    </source>
</evidence>
<evidence type="ECO:0000256" key="1">
    <source>
        <dbReference type="SAM" id="MobiDB-lite"/>
    </source>
</evidence>
<proteinExistence type="predicted"/>
<feature type="compositionally biased region" description="Low complexity" evidence="1">
    <location>
        <begin position="233"/>
        <end position="264"/>
    </location>
</feature>